<comment type="subcellular location">
    <subcellularLocation>
        <location evidence="1">Cell membrane</location>
        <topology evidence="1">Multi-pass membrane protein</topology>
    </subcellularLocation>
</comment>
<keyword evidence="4 7" id="KW-0812">Transmembrane</keyword>
<sequence length="436" mass="45431">MSTEQTVVRRKAALAASVGTLLEYYDYYLFGLSAAVVFPKLFFPDSSPLAGQLYSFAAFAVGFILRPIGGIVLGHIADRVGRQKALVLTIMMMGVSTFLIGVLPGYRSIGVAAPILLVVLRLAQGFSTGGEMGGATALAVEHARADRRGLFGALLLSGSGVALFISSGLMSLVSSLPGDQFLTWGWRLPYWLSVVLLVAGLIIRSRVPETPVFAADREQVVKRRLPLWEVLRRPRPLVLGVLFGFANSIGGYVLTVYGPAFLKDRGSPASVALTATMIASGVQIVLAPTWGILSDRVGRKPVFLGGCIALAVLIFPIFAMFSSGKPALIYLGMTLGFSVCVISMSALSQTILSELFGTSARATGVGLGYQLTAVLAGGFAPMIASALTAAAGGASWGVCLYMIGGCVLSAAAIIAVPESAGRSLAARRAATVEAGS</sequence>
<feature type="transmembrane region" description="Helical" evidence="7">
    <location>
        <begin position="269"/>
        <end position="290"/>
    </location>
</feature>
<dbReference type="CDD" id="cd17369">
    <property type="entry name" value="MFS_ShiA_like"/>
    <property type="match status" value="1"/>
</dbReference>
<name>A0A8J4EKZ9_9ACTN</name>
<feature type="transmembrane region" description="Helical" evidence="7">
    <location>
        <begin position="237"/>
        <end position="257"/>
    </location>
</feature>
<dbReference type="GO" id="GO:0022857">
    <property type="term" value="F:transmembrane transporter activity"/>
    <property type="evidence" value="ECO:0007669"/>
    <property type="project" value="InterPro"/>
</dbReference>
<keyword evidence="2" id="KW-0813">Transport</keyword>
<feature type="transmembrane region" description="Helical" evidence="7">
    <location>
        <begin position="85"/>
        <end position="103"/>
    </location>
</feature>
<dbReference type="InterPro" id="IPR011701">
    <property type="entry name" value="MFS"/>
</dbReference>
<feature type="transmembrane region" description="Helical" evidence="7">
    <location>
        <begin position="394"/>
        <end position="416"/>
    </location>
</feature>
<evidence type="ECO:0000256" key="7">
    <source>
        <dbReference type="SAM" id="Phobius"/>
    </source>
</evidence>
<dbReference type="PROSITE" id="PS50850">
    <property type="entry name" value="MFS"/>
    <property type="match status" value="1"/>
</dbReference>
<dbReference type="RefSeq" id="WP_225918259.1">
    <property type="nucleotide sequence ID" value="NZ_BOPO01000003.1"/>
</dbReference>
<evidence type="ECO:0000256" key="4">
    <source>
        <dbReference type="ARBA" id="ARBA00022692"/>
    </source>
</evidence>
<keyword evidence="6 7" id="KW-0472">Membrane</keyword>
<dbReference type="Proteomes" id="UP000614996">
    <property type="component" value="Unassembled WGS sequence"/>
</dbReference>
<feature type="domain" description="Major facilitator superfamily (MFS) profile" evidence="8">
    <location>
        <begin position="12"/>
        <end position="422"/>
    </location>
</feature>
<dbReference type="AlphaFoldDB" id="A0A8J4EKZ9"/>
<dbReference type="PANTHER" id="PTHR43045">
    <property type="entry name" value="SHIKIMATE TRANSPORTER"/>
    <property type="match status" value="1"/>
</dbReference>
<dbReference type="PANTHER" id="PTHR43045:SF1">
    <property type="entry name" value="SHIKIMATE TRANSPORTER"/>
    <property type="match status" value="1"/>
</dbReference>
<feature type="transmembrane region" description="Helical" evidence="7">
    <location>
        <begin position="327"/>
        <end position="347"/>
    </location>
</feature>
<reference evidence="10" key="1">
    <citation type="journal article" date="2021" name="Int. J. Syst. Evol. Microbiol.">
        <title>Actinocatenispora comari sp. nov., an endophytic actinomycete isolated from aerial parts of Comarum salesowianum.</title>
        <authorList>
            <person name="Oyunbileg N."/>
            <person name="Iizaka Y."/>
            <person name="Hamada M."/>
            <person name="Davaapurev B.O."/>
            <person name="Fukumoto A."/>
            <person name="Tsetseg B."/>
            <person name="Kato F."/>
            <person name="Tamura T."/>
            <person name="Batkhuu J."/>
            <person name="Anzai Y."/>
        </authorList>
    </citation>
    <scope>NUCLEOTIDE SEQUENCE [LARGE SCALE GENOMIC DNA]</scope>
    <source>
        <strain evidence="10">NUM-2625</strain>
    </source>
</reference>
<feature type="transmembrane region" description="Helical" evidence="7">
    <location>
        <begin position="184"/>
        <end position="203"/>
    </location>
</feature>
<evidence type="ECO:0000256" key="6">
    <source>
        <dbReference type="ARBA" id="ARBA00023136"/>
    </source>
</evidence>
<evidence type="ECO:0000256" key="1">
    <source>
        <dbReference type="ARBA" id="ARBA00004651"/>
    </source>
</evidence>
<dbReference type="GO" id="GO:0005886">
    <property type="term" value="C:plasma membrane"/>
    <property type="evidence" value="ECO:0007669"/>
    <property type="project" value="UniProtKB-SubCell"/>
</dbReference>
<organism evidence="9 10">
    <name type="scientific">Actinocatenispora comari</name>
    <dbReference type="NCBI Taxonomy" id="2807577"/>
    <lineage>
        <taxon>Bacteria</taxon>
        <taxon>Bacillati</taxon>
        <taxon>Actinomycetota</taxon>
        <taxon>Actinomycetes</taxon>
        <taxon>Micromonosporales</taxon>
        <taxon>Micromonosporaceae</taxon>
        <taxon>Actinocatenispora</taxon>
    </lineage>
</organism>
<keyword evidence="3" id="KW-1003">Cell membrane</keyword>
<feature type="transmembrane region" description="Helical" evidence="7">
    <location>
        <begin position="109"/>
        <end position="129"/>
    </location>
</feature>
<evidence type="ECO:0000313" key="9">
    <source>
        <dbReference type="EMBL" id="GIL25059.1"/>
    </source>
</evidence>
<keyword evidence="10" id="KW-1185">Reference proteome</keyword>
<dbReference type="SUPFAM" id="SSF103473">
    <property type="entry name" value="MFS general substrate transporter"/>
    <property type="match status" value="1"/>
</dbReference>
<gene>
    <name evidence="9" type="ORF">NUM_03140</name>
</gene>
<evidence type="ECO:0000313" key="10">
    <source>
        <dbReference type="Proteomes" id="UP000614996"/>
    </source>
</evidence>
<evidence type="ECO:0000256" key="2">
    <source>
        <dbReference type="ARBA" id="ARBA00022448"/>
    </source>
</evidence>
<evidence type="ECO:0000256" key="3">
    <source>
        <dbReference type="ARBA" id="ARBA00022475"/>
    </source>
</evidence>
<feature type="transmembrane region" description="Helical" evidence="7">
    <location>
        <begin position="12"/>
        <end position="38"/>
    </location>
</feature>
<feature type="transmembrane region" description="Helical" evidence="7">
    <location>
        <begin position="302"/>
        <end position="321"/>
    </location>
</feature>
<dbReference type="EMBL" id="BOPO01000003">
    <property type="protein sequence ID" value="GIL25059.1"/>
    <property type="molecule type" value="Genomic_DNA"/>
</dbReference>
<dbReference type="Gene3D" id="1.20.1250.20">
    <property type="entry name" value="MFS general substrate transporter like domains"/>
    <property type="match status" value="2"/>
</dbReference>
<accession>A0A8J4EKZ9</accession>
<dbReference type="InterPro" id="IPR020846">
    <property type="entry name" value="MFS_dom"/>
</dbReference>
<dbReference type="Pfam" id="PF07690">
    <property type="entry name" value="MFS_1"/>
    <property type="match status" value="1"/>
</dbReference>
<feature type="transmembrane region" description="Helical" evidence="7">
    <location>
        <begin position="150"/>
        <end position="172"/>
    </location>
</feature>
<protein>
    <submittedName>
        <fullName evidence="9">Shikimate transporter</fullName>
    </submittedName>
</protein>
<evidence type="ECO:0000256" key="5">
    <source>
        <dbReference type="ARBA" id="ARBA00022989"/>
    </source>
</evidence>
<feature type="transmembrane region" description="Helical" evidence="7">
    <location>
        <begin position="53"/>
        <end position="73"/>
    </location>
</feature>
<feature type="transmembrane region" description="Helical" evidence="7">
    <location>
        <begin position="367"/>
        <end position="388"/>
    </location>
</feature>
<keyword evidence="5 7" id="KW-1133">Transmembrane helix</keyword>
<dbReference type="InterPro" id="IPR036259">
    <property type="entry name" value="MFS_trans_sf"/>
</dbReference>
<evidence type="ECO:0000259" key="8">
    <source>
        <dbReference type="PROSITE" id="PS50850"/>
    </source>
</evidence>
<proteinExistence type="predicted"/>
<comment type="caution">
    <text evidence="9">The sequence shown here is derived from an EMBL/GenBank/DDBJ whole genome shotgun (WGS) entry which is preliminary data.</text>
</comment>